<evidence type="ECO:0000313" key="2">
    <source>
        <dbReference type="EMBL" id="MDG2991818.1"/>
    </source>
</evidence>
<reference evidence="2" key="1">
    <citation type="journal article" date="2022" name="Genome Biol. Evol.">
        <title>A New Gene Family Diagnostic for Intracellular Biomineralization of Amorphous Ca Carbonates by Cyanobacteria.</title>
        <authorList>
            <person name="Benzerara K."/>
            <person name="Duprat E."/>
            <person name="Bitard-Feildel T."/>
            <person name="Caumes G."/>
            <person name="Cassier-Chauvat C."/>
            <person name="Chauvat F."/>
            <person name="Dezi M."/>
            <person name="Diop S.I."/>
            <person name="Gaschignard G."/>
            <person name="Gorgen S."/>
            <person name="Gugger M."/>
            <person name="Lopez-Garcia P."/>
            <person name="Millet M."/>
            <person name="Skouri-Panet F."/>
            <person name="Moreira D."/>
            <person name="Callebaut I."/>
        </authorList>
    </citation>
    <scope>NUCLEOTIDE SEQUENCE</scope>
    <source>
        <strain evidence="2">G9</strain>
    </source>
</reference>
<sequence length="374" mass="43374">MTERFYLFEDEKKEKIVSSFSNPQPGKEDRIECLSEDDPRVQEYLGPEWARAKFQAWKINSLDDLIAIFPYLRNNPKYGFRGQSNYNWSLATVLERNKNKIFQQYGFLHEYEHRVLIEAQRRSHLYFDNNPDNQDSLSWLSLLRHLGVPTRLLDISWSIFIATYFAVSSNPDNDGCIWFFNQYEMGGELRNNLSKNENVLFYKDHNIGTFVDFYQPPTIDPKKIPIKIEGKITYSDIIANGININLLFNLALLGVLSVKGVIFVEPYWMNKRMEMQQGAFLVPLNIRNSFEENLGSLCSIDSIQKEIEIQDIRHDSALIGKMCSNAWVAKIRIPKDIKGELKTFLDSTNVRRLVLFPDVDGLSGYLNDLVPSSN</sequence>
<reference evidence="2" key="2">
    <citation type="submission" date="2022-01" db="EMBL/GenBank/DDBJ databases">
        <authorList>
            <person name="Zivanovic Y."/>
            <person name="Moreira D."/>
            <person name="Lopez-Garcia P."/>
        </authorList>
    </citation>
    <scope>NUCLEOTIDE SEQUENCE</scope>
    <source>
        <strain evidence="2">G9</strain>
    </source>
</reference>
<dbReference type="Proteomes" id="UP001154265">
    <property type="component" value="Unassembled WGS sequence"/>
</dbReference>
<keyword evidence="3" id="KW-1185">Reference proteome</keyword>
<gene>
    <name evidence="2" type="ORF">L3556_12880</name>
</gene>
<accession>A0ABT6F1T1</accession>
<organism evidence="2 3">
    <name type="scientific">Candidatus Synechococcus calcipolaris G9</name>
    <dbReference type="NCBI Taxonomy" id="1497997"/>
    <lineage>
        <taxon>Bacteria</taxon>
        <taxon>Bacillati</taxon>
        <taxon>Cyanobacteriota</taxon>
        <taxon>Cyanophyceae</taxon>
        <taxon>Synechococcales</taxon>
        <taxon>Synechococcaceae</taxon>
        <taxon>Synechococcus</taxon>
    </lineage>
</organism>
<dbReference type="Pfam" id="PF08867">
    <property type="entry name" value="FRG"/>
    <property type="match status" value="1"/>
</dbReference>
<feature type="domain" description="FRG" evidence="1">
    <location>
        <begin position="74"/>
        <end position="178"/>
    </location>
</feature>
<dbReference type="EMBL" id="JAKKUT010000005">
    <property type="protein sequence ID" value="MDG2991818.1"/>
    <property type="molecule type" value="Genomic_DNA"/>
</dbReference>
<evidence type="ECO:0000259" key="1">
    <source>
        <dbReference type="SMART" id="SM00901"/>
    </source>
</evidence>
<evidence type="ECO:0000313" key="3">
    <source>
        <dbReference type="Proteomes" id="UP001154265"/>
    </source>
</evidence>
<dbReference type="SMART" id="SM00901">
    <property type="entry name" value="FRG"/>
    <property type="match status" value="1"/>
</dbReference>
<protein>
    <submittedName>
        <fullName evidence="2">FRG domain-containing protein</fullName>
    </submittedName>
</protein>
<proteinExistence type="predicted"/>
<name>A0ABT6F1T1_9SYNE</name>
<dbReference type="RefSeq" id="WP_277867745.1">
    <property type="nucleotide sequence ID" value="NZ_JAKKUT010000005.1"/>
</dbReference>
<comment type="caution">
    <text evidence="2">The sequence shown here is derived from an EMBL/GenBank/DDBJ whole genome shotgun (WGS) entry which is preliminary data.</text>
</comment>
<dbReference type="InterPro" id="IPR014966">
    <property type="entry name" value="FRG-dom"/>
</dbReference>